<sequence length="60" mass="6791">MKGRVLCKVQVFLWKIINKFIGSRRVATSTALNKLSGILRCIFRAGGTPHKDFIKLDCKI</sequence>
<organism evidence="1">
    <name type="scientific">uncultured Microcoleus sp</name>
    <dbReference type="NCBI Taxonomy" id="259945"/>
    <lineage>
        <taxon>Bacteria</taxon>
        <taxon>Bacillati</taxon>
        <taxon>Cyanobacteriota</taxon>
        <taxon>Cyanophyceae</taxon>
        <taxon>Oscillatoriophycideae</taxon>
        <taxon>Oscillatoriales</taxon>
        <taxon>Microcoleaceae</taxon>
        <taxon>Microcoleus</taxon>
        <taxon>environmental samples</taxon>
    </lineage>
</organism>
<dbReference type="EMBL" id="CADCTZ010000072">
    <property type="protein sequence ID" value="CAA9307023.1"/>
    <property type="molecule type" value="Genomic_DNA"/>
</dbReference>
<gene>
    <name evidence="1" type="ORF">AVDCRST_MAG84-515</name>
</gene>
<accession>A0A6J4KJ20</accession>
<name>A0A6J4KJ20_9CYAN</name>
<protein>
    <submittedName>
        <fullName evidence="1">Uncharacterized protein</fullName>
    </submittedName>
</protein>
<proteinExistence type="predicted"/>
<dbReference type="AlphaFoldDB" id="A0A6J4KJ20"/>
<reference evidence="1" key="1">
    <citation type="submission" date="2020-02" db="EMBL/GenBank/DDBJ databases">
        <authorList>
            <person name="Meier V. D."/>
        </authorList>
    </citation>
    <scope>NUCLEOTIDE SEQUENCE</scope>
    <source>
        <strain evidence="1">AVDCRST_MAG84</strain>
    </source>
</reference>
<evidence type="ECO:0000313" key="1">
    <source>
        <dbReference type="EMBL" id="CAA9307023.1"/>
    </source>
</evidence>